<dbReference type="AlphaFoldDB" id="A0A1L5FCZ6"/>
<reference evidence="2 3" key="1">
    <citation type="submission" date="2016-12" db="EMBL/GenBank/DDBJ databases">
        <title>Complete genome sequence of Clostridium kluyveri JZZ isolated from the pit mud of a Chinese flavor liquor-making factory.</title>
        <authorList>
            <person name="Wang Y."/>
        </authorList>
    </citation>
    <scope>NUCLEOTIDE SEQUENCE [LARGE SCALE GENOMIC DNA]</scope>
    <source>
        <strain evidence="2 3">JZZ</strain>
    </source>
</reference>
<feature type="transmembrane region" description="Helical" evidence="1">
    <location>
        <begin position="48"/>
        <end position="68"/>
    </location>
</feature>
<evidence type="ECO:0000256" key="1">
    <source>
        <dbReference type="SAM" id="Phobius"/>
    </source>
</evidence>
<proteinExistence type="predicted"/>
<keyword evidence="1" id="KW-0472">Membrane</keyword>
<dbReference type="EMBL" id="CP018335">
    <property type="protein sequence ID" value="APM40889.1"/>
    <property type="molecule type" value="Genomic_DNA"/>
</dbReference>
<gene>
    <name evidence="2" type="ORF">BS101_20350</name>
</gene>
<name>A0A1L5FCZ6_CLOKL</name>
<dbReference type="Proteomes" id="UP000184604">
    <property type="component" value="Chromosome"/>
</dbReference>
<keyword evidence="1" id="KW-0812">Transmembrane</keyword>
<evidence type="ECO:0000313" key="2">
    <source>
        <dbReference type="EMBL" id="APM40889.1"/>
    </source>
</evidence>
<organism evidence="2 3">
    <name type="scientific">Clostridium kluyveri</name>
    <dbReference type="NCBI Taxonomy" id="1534"/>
    <lineage>
        <taxon>Bacteria</taxon>
        <taxon>Bacillati</taxon>
        <taxon>Bacillota</taxon>
        <taxon>Clostridia</taxon>
        <taxon>Eubacteriales</taxon>
        <taxon>Clostridiaceae</taxon>
        <taxon>Clostridium</taxon>
    </lineage>
</organism>
<protein>
    <submittedName>
        <fullName evidence="2">Uncharacterized protein</fullName>
    </submittedName>
</protein>
<keyword evidence="1" id="KW-1133">Transmembrane helix</keyword>
<evidence type="ECO:0000313" key="3">
    <source>
        <dbReference type="Proteomes" id="UP000184604"/>
    </source>
</evidence>
<accession>A0A1L5FCZ6</accession>
<sequence length="73" mass="8417">MQLLQKKSLIGINILIYVKIGLQKANSKMYLQKAVIIMKAWCYRVAPVILLVTGIAIVIYLLFIHVYLCAHWQ</sequence>